<proteinExistence type="predicted"/>
<organism evidence="3 4">
    <name type="scientific">Streblomastix strix</name>
    <dbReference type="NCBI Taxonomy" id="222440"/>
    <lineage>
        <taxon>Eukaryota</taxon>
        <taxon>Metamonada</taxon>
        <taxon>Preaxostyla</taxon>
        <taxon>Oxymonadida</taxon>
        <taxon>Streblomastigidae</taxon>
        <taxon>Streblomastix</taxon>
    </lineage>
</organism>
<feature type="non-terminal residue" evidence="3">
    <location>
        <position position="1"/>
    </location>
</feature>
<name>A0A5J4TXS9_9EUKA</name>
<feature type="domain" description="C2" evidence="2">
    <location>
        <begin position="220"/>
        <end position="278"/>
    </location>
</feature>
<sequence length="278" mass="31465">GDFAGNLEAEILYLSEGEEAPQSTSNLDQISAESQEKSQPLQEINQDEQQEQQAEYQENEINQPNQQPIQQQEVIQDRGALEEEILYKKGTIEITVNSIKDITFIEDNGERRIPENLSMKIILDDQEGTTNPVVYDTQQGQVEINEFFQFEFDPNETKWRNLKLQILEGGGNDQEEGNPFGAVEIPFGEINVEVLYKPEDAQQLEQGQQQEFIQESVQKQQQPIEEIAKIDDDCPKGIVEVTIFGVKNVAAMDSNGKSDPYIKVTVGGITQKTQKKKD</sequence>
<feature type="compositionally biased region" description="Polar residues" evidence="1">
    <location>
        <begin position="21"/>
        <end position="41"/>
    </location>
</feature>
<dbReference type="Proteomes" id="UP000324800">
    <property type="component" value="Unassembled WGS sequence"/>
</dbReference>
<evidence type="ECO:0000313" key="3">
    <source>
        <dbReference type="EMBL" id="KAA6363027.1"/>
    </source>
</evidence>
<comment type="caution">
    <text evidence="3">The sequence shown here is derived from an EMBL/GenBank/DDBJ whole genome shotgun (WGS) entry which is preliminary data.</text>
</comment>
<feature type="non-terminal residue" evidence="3">
    <location>
        <position position="278"/>
    </location>
</feature>
<dbReference type="CDD" id="cd00030">
    <property type="entry name" value="C2"/>
    <property type="match status" value="1"/>
</dbReference>
<dbReference type="PROSITE" id="PS50004">
    <property type="entry name" value="C2"/>
    <property type="match status" value="1"/>
</dbReference>
<dbReference type="EMBL" id="SNRW01023411">
    <property type="protein sequence ID" value="KAA6363027.1"/>
    <property type="molecule type" value="Genomic_DNA"/>
</dbReference>
<dbReference type="SUPFAM" id="SSF49562">
    <property type="entry name" value="C2 domain (Calcium/lipid-binding domain, CaLB)"/>
    <property type="match status" value="1"/>
</dbReference>
<feature type="compositionally biased region" description="Low complexity" evidence="1">
    <location>
        <begin position="51"/>
        <end position="68"/>
    </location>
</feature>
<evidence type="ECO:0000259" key="2">
    <source>
        <dbReference type="PROSITE" id="PS50004"/>
    </source>
</evidence>
<dbReference type="InterPro" id="IPR000008">
    <property type="entry name" value="C2_dom"/>
</dbReference>
<accession>A0A5J4TXS9</accession>
<gene>
    <name evidence="3" type="ORF">EZS28_041446</name>
</gene>
<feature type="region of interest" description="Disordered" evidence="1">
    <location>
        <begin position="1"/>
        <end position="68"/>
    </location>
</feature>
<evidence type="ECO:0000313" key="4">
    <source>
        <dbReference type="Proteomes" id="UP000324800"/>
    </source>
</evidence>
<dbReference type="Gene3D" id="2.60.40.150">
    <property type="entry name" value="C2 domain"/>
    <property type="match status" value="1"/>
</dbReference>
<reference evidence="3 4" key="1">
    <citation type="submission" date="2019-03" db="EMBL/GenBank/DDBJ databases">
        <title>Single cell metagenomics reveals metabolic interactions within the superorganism composed of flagellate Streblomastix strix and complex community of Bacteroidetes bacteria on its surface.</title>
        <authorList>
            <person name="Treitli S.C."/>
            <person name="Kolisko M."/>
            <person name="Husnik F."/>
            <person name="Keeling P."/>
            <person name="Hampl V."/>
        </authorList>
    </citation>
    <scope>NUCLEOTIDE SEQUENCE [LARGE SCALE GENOMIC DNA]</scope>
    <source>
        <strain evidence="3">ST1C</strain>
    </source>
</reference>
<dbReference type="AlphaFoldDB" id="A0A5J4TXS9"/>
<dbReference type="InterPro" id="IPR035892">
    <property type="entry name" value="C2_domain_sf"/>
</dbReference>
<protein>
    <recommendedName>
        <fullName evidence="2">C2 domain-containing protein</fullName>
    </recommendedName>
</protein>
<dbReference type="OrthoDB" id="270970at2759"/>
<evidence type="ECO:0000256" key="1">
    <source>
        <dbReference type="SAM" id="MobiDB-lite"/>
    </source>
</evidence>
<dbReference type="Pfam" id="PF00168">
    <property type="entry name" value="C2"/>
    <property type="match status" value="1"/>
</dbReference>